<proteinExistence type="predicted"/>
<evidence type="ECO:0000256" key="1">
    <source>
        <dbReference type="SAM" id="Phobius"/>
    </source>
</evidence>
<sequence length="66" mass="7722">MLDRSQCHYPNYLTLVVIRNVGMKVFLVGIYQLKSHYKMTLDRLLQGEVTQGKRANRAKSGRELPW</sequence>
<feature type="transmembrane region" description="Helical" evidence="1">
    <location>
        <begin position="12"/>
        <end position="33"/>
    </location>
</feature>
<feature type="non-terminal residue" evidence="2">
    <location>
        <position position="66"/>
    </location>
</feature>
<protein>
    <submittedName>
        <fullName evidence="2">(Mediterranean fruit fly) hypothetical protein</fullName>
    </submittedName>
</protein>
<name>A0A811V3Y6_CERCA</name>
<accession>A0A811V3Y6</accession>
<keyword evidence="3" id="KW-1185">Reference proteome</keyword>
<evidence type="ECO:0000313" key="2">
    <source>
        <dbReference type="EMBL" id="CAD7005561.1"/>
    </source>
</evidence>
<evidence type="ECO:0000313" key="3">
    <source>
        <dbReference type="Proteomes" id="UP000606786"/>
    </source>
</evidence>
<gene>
    <name evidence="2" type="ORF">CCAP1982_LOCUS13921</name>
</gene>
<dbReference type="AlphaFoldDB" id="A0A811V3Y6"/>
<reference evidence="2" key="1">
    <citation type="submission" date="2020-11" db="EMBL/GenBank/DDBJ databases">
        <authorList>
            <person name="Whitehead M."/>
        </authorList>
    </citation>
    <scope>NUCLEOTIDE SEQUENCE</scope>
    <source>
        <strain evidence="2">EGII</strain>
    </source>
</reference>
<keyword evidence="1" id="KW-1133">Transmembrane helix</keyword>
<organism evidence="2 3">
    <name type="scientific">Ceratitis capitata</name>
    <name type="common">Mediterranean fruit fly</name>
    <name type="synonym">Tephritis capitata</name>
    <dbReference type="NCBI Taxonomy" id="7213"/>
    <lineage>
        <taxon>Eukaryota</taxon>
        <taxon>Metazoa</taxon>
        <taxon>Ecdysozoa</taxon>
        <taxon>Arthropoda</taxon>
        <taxon>Hexapoda</taxon>
        <taxon>Insecta</taxon>
        <taxon>Pterygota</taxon>
        <taxon>Neoptera</taxon>
        <taxon>Endopterygota</taxon>
        <taxon>Diptera</taxon>
        <taxon>Brachycera</taxon>
        <taxon>Muscomorpha</taxon>
        <taxon>Tephritoidea</taxon>
        <taxon>Tephritidae</taxon>
        <taxon>Ceratitis</taxon>
        <taxon>Ceratitis</taxon>
    </lineage>
</organism>
<keyword evidence="1" id="KW-0812">Transmembrane</keyword>
<dbReference type="Proteomes" id="UP000606786">
    <property type="component" value="Unassembled WGS sequence"/>
</dbReference>
<keyword evidence="1" id="KW-0472">Membrane</keyword>
<dbReference type="EMBL" id="CAJHJT010000034">
    <property type="protein sequence ID" value="CAD7005561.1"/>
    <property type="molecule type" value="Genomic_DNA"/>
</dbReference>
<comment type="caution">
    <text evidence="2">The sequence shown here is derived from an EMBL/GenBank/DDBJ whole genome shotgun (WGS) entry which is preliminary data.</text>
</comment>